<accession>A0AAW1B895</accession>
<keyword evidence="2" id="KW-1185">Reference proteome</keyword>
<protein>
    <submittedName>
        <fullName evidence="1">Uncharacterized protein</fullName>
    </submittedName>
</protein>
<sequence>ILQCSAQKRGEDYFILATAGKELNLSCHHTSLGLNENIFWKFSKVTQCPKNKTTWKSYKEKMPFCPVSSQLSAPVHSFIGIVSMETKDLNKS</sequence>
<gene>
    <name evidence="1" type="ORF">NXF25_021367</name>
</gene>
<feature type="non-terminal residue" evidence="1">
    <location>
        <position position="1"/>
    </location>
</feature>
<dbReference type="EMBL" id="JAOTOJ010000008">
    <property type="protein sequence ID" value="KAK9398006.1"/>
    <property type="molecule type" value="Genomic_DNA"/>
</dbReference>
<evidence type="ECO:0000313" key="1">
    <source>
        <dbReference type="EMBL" id="KAK9398006.1"/>
    </source>
</evidence>
<evidence type="ECO:0000313" key="2">
    <source>
        <dbReference type="Proteomes" id="UP001474421"/>
    </source>
</evidence>
<organism evidence="1 2">
    <name type="scientific">Crotalus adamanteus</name>
    <name type="common">Eastern diamondback rattlesnake</name>
    <dbReference type="NCBI Taxonomy" id="8729"/>
    <lineage>
        <taxon>Eukaryota</taxon>
        <taxon>Metazoa</taxon>
        <taxon>Chordata</taxon>
        <taxon>Craniata</taxon>
        <taxon>Vertebrata</taxon>
        <taxon>Euteleostomi</taxon>
        <taxon>Lepidosauria</taxon>
        <taxon>Squamata</taxon>
        <taxon>Bifurcata</taxon>
        <taxon>Unidentata</taxon>
        <taxon>Episquamata</taxon>
        <taxon>Toxicofera</taxon>
        <taxon>Serpentes</taxon>
        <taxon>Colubroidea</taxon>
        <taxon>Viperidae</taxon>
        <taxon>Crotalinae</taxon>
        <taxon>Crotalus</taxon>
    </lineage>
</organism>
<dbReference type="AlphaFoldDB" id="A0AAW1B895"/>
<comment type="caution">
    <text evidence="1">The sequence shown here is derived from an EMBL/GenBank/DDBJ whole genome shotgun (WGS) entry which is preliminary data.</text>
</comment>
<reference evidence="1 2" key="1">
    <citation type="journal article" date="2024" name="Proc. Natl. Acad. Sci. U.S.A.">
        <title>The genetic regulatory architecture and epigenomic basis for age-related changes in rattlesnake venom.</title>
        <authorList>
            <person name="Hogan M.P."/>
            <person name="Holding M.L."/>
            <person name="Nystrom G.S."/>
            <person name="Colston T.J."/>
            <person name="Bartlett D.A."/>
            <person name="Mason A.J."/>
            <person name="Ellsworth S.A."/>
            <person name="Rautsaw R.M."/>
            <person name="Lawrence K.C."/>
            <person name="Strickland J.L."/>
            <person name="He B."/>
            <person name="Fraser P."/>
            <person name="Margres M.J."/>
            <person name="Gilbert D.M."/>
            <person name="Gibbs H.L."/>
            <person name="Parkinson C.L."/>
            <person name="Rokyta D.R."/>
        </authorList>
    </citation>
    <scope>NUCLEOTIDE SEQUENCE [LARGE SCALE GENOMIC DNA]</scope>
    <source>
        <strain evidence="1">DRR0105</strain>
    </source>
</reference>
<dbReference type="Proteomes" id="UP001474421">
    <property type="component" value="Unassembled WGS sequence"/>
</dbReference>
<proteinExistence type="predicted"/>
<name>A0AAW1B895_CROAD</name>